<dbReference type="RefSeq" id="WP_102197982.1">
    <property type="nucleotide sequence ID" value="NZ_PNHP01000003.1"/>
</dbReference>
<reference evidence="1 2" key="1">
    <citation type="submission" date="2017-09" db="EMBL/GenBank/DDBJ databases">
        <title>Bacterial strain isolated from the female urinary microbiota.</title>
        <authorList>
            <person name="Thomas-White K."/>
            <person name="Kumar N."/>
            <person name="Forster S."/>
            <person name="Putonti C."/>
            <person name="Lawley T."/>
            <person name="Wolfe A.J."/>
        </authorList>
    </citation>
    <scope>NUCLEOTIDE SEQUENCE [LARGE SCALE GENOMIC DNA]</scope>
    <source>
        <strain evidence="1 2">UMB0204</strain>
    </source>
</reference>
<evidence type="ECO:0000313" key="2">
    <source>
        <dbReference type="Proteomes" id="UP000235658"/>
    </source>
</evidence>
<evidence type="ECO:0000313" key="1">
    <source>
        <dbReference type="EMBL" id="PMC81379.1"/>
    </source>
</evidence>
<dbReference type="AlphaFoldDB" id="A0A2N6UIB0"/>
<organism evidence="1 2">
    <name type="scientific">Anaerococcus hydrogenalis</name>
    <dbReference type="NCBI Taxonomy" id="33029"/>
    <lineage>
        <taxon>Bacteria</taxon>
        <taxon>Bacillati</taxon>
        <taxon>Bacillota</taxon>
        <taxon>Tissierellia</taxon>
        <taxon>Tissierellales</taxon>
        <taxon>Peptoniphilaceae</taxon>
        <taxon>Anaerococcus</taxon>
    </lineage>
</organism>
<protein>
    <submittedName>
        <fullName evidence="1">Uncharacterized protein</fullName>
    </submittedName>
</protein>
<accession>A0A2N6UIB0</accession>
<dbReference type="GeneID" id="84578529"/>
<proteinExistence type="predicted"/>
<dbReference type="Proteomes" id="UP000235658">
    <property type="component" value="Unassembled WGS sequence"/>
</dbReference>
<name>A0A2N6UIB0_9FIRM</name>
<gene>
    <name evidence="1" type="ORF">CJ192_04965</name>
</gene>
<comment type="caution">
    <text evidence="1">The sequence shown here is derived from an EMBL/GenBank/DDBJ whole genome shotgun (WGS) entry which is preliminary data.</text>
</comment>
<sequence length="62" mass="7359">MFLKIKYENESAIFLNTDFFRVCRVDVEDKSARLEIINRNGEEEVFDDIEYSGDFKNFVEGL</sequence>
<dbReference type="EMBL" id="PNHP01000003">
    <property type="protein sequence ID" value="PMC81379.1"/>
    <property type="molecule type" value="Genomic_DNA"/>
</dbReference>